<dbReference type="AlphaFoldDB" id="A0A0P7B0F7"/>
<protein>
    <submittedName>
        <fullName evidence="1">Uncharacterized protein</fullName>
    </submittedName>
</protein>
<evidence type="ECO:0000313" key="2">
    <source>
        <dbReference type="Proteomes" id="UP000050424"/>
    </source>
</evidence>
<dbReference type="EMBL" id="LKCW01000107">
    <property type="protein sequence ID" value="KPM39448.1"/>
    <property type="molecule type" value="Genomic_DNA"/>
</dbReference>
<organism evidence="1 2">
    <name type="scientific">Neonectria ditissima</name>
    <dbReference type="NCBI Taxonomy" id="78410"/>
    <lineage>
        <taxon>Eukaryota</taxon>
        <taxon>Fungi</taxon>
        <taxon>Dikarya</taxon>
        <taxon>Ascomycota</taxon>
        <taxon>Pezizomycotina</taxon>
        <taxon>Sordariomycetes</taxon>
        <taxon>Hypocreomycetidae</taxon>
        <taxon>Hypocreales</taxon>
        <taxon>Nectriaceae</taxon>
        <taxon>Neonectria</taxon>
    </lineage>
</organism>
<comment type="caution">
    <text evidence="1">The sequence shown here is derived from an EMBL/GenBank/DDBJ whole genome shotgun (WGS) entry which is preliminary data.</text>
</comment>
<proteinExistence type="predicted"/>
<dbReference type="Proteomes" id="UP000050424">
    <property type="component" value="Unassembled WGS sequence"/>
</dbReference>
<evidence type="ECO:0000313" key="1">
    <source>
        <dbReference type="EMBL" id="KPM39448.1"/>
    </source>
</evidence>
<keyword evidence="2" id="KW-1185">Reference proteome</keyword>
<name>A0A0P7B0F7_9HYPO</name>
<accession>A0A0P7B0F7</accession>
<gene>
    <name evidence="1" type="ORF">AK830_g7113</name>
</gene>
<reference evidence="1 2" key="1">
    <citation type="submission" date="2015-09" db="EMBL/GenBank/DDBJ databases">
        <title>Draft genome of a European isolate of the apple canker pathogen Neonectria ditissima.</title>
        <authorList>
            <person name="Gomez-Cortecero A."/>
            <person name="Harrison R.J."/>
            <person name="Armitage A.D."/>
        </authorList>
    </citation>
    <scope>NUCLEOTIDE SEQUENCE [LARGE SCALE GENOMIC DNA]</scope>
    <source>
        <strain evidence="1 2">R09/05</strain>
    </source>
</reference>
<sequence>MARHKASQFILPDQHHPLIRHPRRSAQPSAPYLLHHVVRAQQLAPPQVLRVPVVHRQQQPVDRRKSVDDVPQAPEDLVALLLRVAQLREGARNVPHPPRVLAPHKVHHRRVEPVRVVRLQLPPQVDGVQRKVEPHPRRPRHGRVRQELRNAPAERELVVLQRQVPRLAVDVQQHGGGVAVRPRVQLLTPLGKPLVALQAACDDDARLDQVRPDPQAQLGGQHRELRKCGERGCYRRSGRRREPIVKRAELEPEPRVWALLFDLTHARYSSNEGRSNCASQLSRR</sequence>